<reference evidence="5" key="1">
    <citation type="submission" date="2015-05" db="EMBL/GenBank/DDBJ databases">
        <authorList>
            <person name="Wang D.B."/>
            <person name="Wang M."/>
        </authorList>
    </citation>
    <scope>NUCLEOTIDE SEQUENCE [LARGE SCALE GENOMIC DNA]</scope>
    <source>
        <strain evidence="5">L1-83</strain>
    </source>
</reference>
<reference evidence="9 10" key="3">
    <citation type="submission" date="2018-08" db="EMBL/GenBank/DDBJ databases">
        <title>A genome reference for cultivated species of the human gut microbiota.</title>
        <authorList>
            <person name="Zou Y."/>
            <person name="Xue W."/>
            <person name="Luo G."/>
        </authorList>
    </citation>
    <scope>NUCLEOTIDE SEQUENCE [LARGE SCALE GENOMIC DNA]</scope>
    <source>
        <strain evidence="6 10">AF24-4</strain>
        <strain evidence="7 9">AM32-8LB</strain>
    </source>
</reference>
<evidence type="ECO:0000256" key="1">
    <source>
        <dbReference type="ARBA" id="ARBA00006068"/>
    </source>
</evidence>
<keyword evidence="3" id="KW-0812">Transmembrane</keyword>
<dbReference type="PANTHER" id="PTHR33392">
    <property type="entry name" value="POLYISOPRENYL-TEICHOIC ACID--PEPTIDOGLYCAN TEICHOIC ACID TRANSFERASE TAGU"/>
    <property type="match status" value="1"/>
</dbReference>
<dbReference type="NCBIfam" id="TIGR00350">
    <property type="entry name" value="lytR_cpsA_psr"/>
    <property type="match status" value="1"/>
</dbReference>
<evidence type="ECO:0000256" key="2">
    <source>
        <dbReference type="SAM" id="MobiDB-lite"/>
    </source>
</evidence>
<evidence type="ECO:0000313" key="5">
    <source>
        <dbReference type="EMBL" id="CRL36464.1"/>
    </source>
</evidence>
<dbReference type="AlphaFoldDB" id="A0A0M6WIB3"/>
<dbReference type="STRING" id="360807.ERS852392_01046"/>
<reference evidence="8" key="2">
    <citation type="submission" date="2015-05" db="EMBL/GenBank/DDBJ databases">
        <authorList>
            <consortium name="Pathogen Informatics"/>
        </authorList>
    </citation>
    <scope>NUCLEOTIDE SEQUENCE [LARGE SCALE GENOMIC DNA]</scope>
    <source>
        <strain evidence="8">L1-83</strain>
    </source>
</reference>
<dbReference type="EMBL" id="CVRS01000064">
    <property type="protein sequence ID" value="CRL36464.1"/>
    <property type="molecule type" value="Genomic_DNA"/>
</dbReference>
<keyword evidence="3" id="KW-0472">Membrane</keyword>
<dbReference type="RefSeq" id="WP_007886779.1">
    <property type="nucleotide sequence ID" value="NZ_CVRS01000064.1"/>
</dbReference>
<dbReference type="Proteomes" id="UP000266391">
    <property type="component" value="Unassembled WGS sequence"/>
</dbReference>
<evidence type="ECO:0000259" key="4">
    <source>
        <dbReference type="Pfam" id="PF03816"/>
    </source>
</evidence>
<evidence type="ECO:0000313" key="8">
    <source>
        <dbReference type="Proteomes" id="UP000049828"/>
    </source>
</evidence>
<sequence>MSSEPNHNRQKNHKALTKKQKEAIRRKKRQRKIILLVVEILVVLILAIALFLISKLGKIERQEVPLENIEVNEGISEESKEIMKSYTTIALFGLDNRSNGNLSKGRSDVIMIANINNDTKEVKLCSVFRDSYLDTGDGSFKKCNAAYAKGGPEAAINMLNKNLDLSITDYVTVDFNAVVECVDLLGGITLDEVTDEEAVLMQGYMDEINKLTKKNSKYLSGGGTNVTLDGVQACSYARIRYTAGDDYKRAERQRTVLAAMVAKAQKSDLVTINKLIDAVFGDIQTSFSNADLVALAAQVFNYKLGETSGFPFNHGSTTLGSKGSVVVPCTLESNVIELHQFLFGDEEYTPSDTVLANSKKIINDTGMNEGSGYR</sequence>
<keyword evidence="3" id="KW-1133">Transmembrane helix</keyword>
<gene>
    <name evidence="7" type="ORF">DW813_15625</name>
    <name evidence="6" type="ORF">DWY29_07900</name>
    <name evidence="5" type="ORF">RIL183_19371</name>
</gene>
<comment type="similarity">
    <text evidence="1">Belongs to the LytR/CpsA/Psr (LCP) family.</text>
</comment>
<accession>A0A0M6WIB3</accession>
<evidence type="ECO:0000313" key="9">
    <source>
        <dbReference type="Proteomes" id="UP000266391"/>
    </source>
</evidence>
<feature type="region of interest" description="Disordered" evidence="2">
    <location>
        <begin position="1"/>
        <end position="23"/>
    </location>
</feature>
<organism evidence="5 8">
    <name type="scientific">Roseburia inulinivorans</name>
    <dbReference type="NCBI Taxonomy" id="360807"/>
    <lineage>
        <taxon>Bacteria</taxon>
        <taxon>Bacillati</taxon>
        <taxon>Bacillota</taxon>
        <taxon>Clostridia</taxon>
        <taxon>Lachnospirales</taxon>
        <taxon>Lachnospiraceae</taxon>
        <taxon>Roseburia</taxon>
    </lineage>
</organism>
<feature type="domain" description="Cell envelope-related transcriptional attenuator" evidence="4">
    <location>
        <begin position="106"/>
        <end position="265"/>
    </location>
</feature>
<evidence type="ECO:0000313" key="6">
    <source>
        <dbReference type="EMBL" id="RGR68788.1"/>
    </source>
</evidence>
<dbReference type="Proteomes" id="UP000285820">
    <property type="component" value="Unassembled WGS sequence"/>
</dbReference>
<feature type="transmembrane region" description="Helical" evidence="3">
    <location>
        <begin position="33"/>
        <end position="53"/>
    </location>
</feature>
<dbReference type="PANTHER" id="PTHR33392:SF6">
    <property type="entry name" value="POLYISOPRENYL-TEICHOIC ACID--PEPTIDOGLYCAN TEICHOIC ACID TRANSFERASE TAGU"/>
    <property type="match status" value="1"/>
</dbReference>
<protein>
    <submittedName>
        <fullName evidence="6">LytR family transcriptional regulator</fullName>
    </submittedName>
</protein>
<dbReference type="EMBL" id="QSIQ01000039">
    <property type="protein sequence ID" value="RHC99098.1"/>
    <property type="molecule type" value="Genomic_DNA"/>
</dbReference>
<dbReference type="GeneID" id="75161027"/>
<dbReference type="OrthoDB" id="27330at2"/>
<dbReference type="InterPro" id="IPR050922">
    <property type="entry name" value="LytR/CpsA/Psr_CW_biosynth"/>
</dbReference>
<proteinExistence type="inferred from homology"/>
<evidence type="ECO:0000313" key="7">
    <source>
        <dbReference type="EMBL" id="RHC99098.1"/>
    </source>
</evidence>
<evidence type="ECO:0000313" key="10">
    <source>
        <dbReference type="Proteomes" id="UP000285820"/>
    </source>
</evidence>
<dbReference type="Pfam" id="PF03816">
    <property type="entry name" value="LytR_cpsA_psr"/>
    <property type="match status" value="1"/>
</dbReference>
<evidence type="ECO:0000256" key="3">
    <source>
        <dbReference type="SAM" id="Phobius"/>
    </source>
</evidence>
<dbReference type="Gene3D" id="3.40.630.190">
    <property type="entry name" value="LCP protein"/>
    <property type="match status" value="1"/>
</dbReference>
<dbReference type="InterPro" id="IPR004474">
    <property type="entry name" value="LytR_CpsA_psr"/>
</dbReference>
<dbReference type="Proteomes" id="UP000049828">
    <property type="component" value="Unassembled WGS sequence"/>
</dbReference>
<name>A0A0M6WIB3_9FIRM</name>
<feature type="compositionally biased region" description="Basic residues" evidence="2">
    <location>
        <begin position="8"/>
        <end position="23"/>
    </location>
</feature>
<dbReference type="EMBL" id="QRUN01000008">
    <property type="protein sequence ID" value="RGR68788.1"/>
    <property type="molecule type" value="Genomic_DNA"/>
</dbReference>
<keyword evidence="8" id="KW-1185">Reference proteome</keyword>